<proteinExistence type="predicted"/>
<reference evidence="2" key="1">
    <citation type="submission" date="2014-11" db="EMBL/GenBank/DDBJ databases">
        <authorList>
            <person name="Amaro Gonzalez C."/>
        </authorList>
    </citation>
    <scope>NUCLEOTIDE SEQUENCE</scope>
</reference>
<accession>A0A0E9SKY6</accession>
<dbReference type="EMBL" id="GBXM01066601">
    <property type="protein sequence ID" value="JAH41976.1"/>
    <property type="molecule type" value="Transcribed_RNA"/>
</dbReference>
<name>A0A0E9SKY6_ANGAN</name>
<feature type="chain" id="PRO_5002432474" evidence="1">
    <location>
        <begin position="24"/>
        <end position="52"/>
    </location>
</feature>
<feature type="signal peptide" evidence="1">
    <location>
        <begin position="1"/>
        <end position="23"/>
    </location>
</feature>
<protein>
    <submittedName>
        <fullName evidence="2">Uncharacterized protein</fullName>
    </submittedName>
</protein>
<evidence type="ECO:0000313" key="2">
    <source>
        <dbReference type="EMBL" id="JAH41976.1"/>
    </source>
</evidence>
<organism evidence="2">
    <name type="scientific">Anguilla anguilla</name>
    <name type="common">European freshwater eel</name>
    <name type="synonym">Muraena anguilla</name>
    <dbReference type="NCBI Taxonomy" id="7936"/>
    <lineage>
        <taxon>Eukaryota</taxon>
        <taxon>Metazoa</taxon>
        <taxon>Chordata</taxon>
        <taxon>Craniata</taxon>
        <taxon>Vertebrata</taxon>
        <taxon>Euteleostomi</taxon>
        <taxon>Actinopterygii</taxon>
        <taxon>Neopterygii</taxon>
        <taxon>Teleostei</taxon>
        <taxon>Anguilliformes</taxon>
        <taxon>Anguillidae</taxon>
        <taxon>Anguilla</taxon>
    </lineage>
</organism>
<evidence type="ECO:0000256" key="1">
    <source>
        <dbReference type="SAM" id="SignalP"/>
    </source>
</evidence>
<sequence>MLRFPFFLAFCSVALYLLLQTLSRLPAPLCVCSSCASAYLGNRRDRVYCVLT</sequence>
<reference evidence="2" key="2">
    <citation type="journal article" date="2015" name="Fish Shellfish Immunol.">
        <title>Early steps in the European eel (Anguilla anguilla)-Vibrio vulnificus interaction in the gills: Role of the RtxA13 toxin.</title>
        <authorList>
            <person name="Callol A."/>
            <person name="Pajuelo D."/>
            <person name="Ebbesson L."/>
            <person name="Teles M."/>
            <person name="MacKenzie S."/>
            <person name="Amaro C."/>
        </authorList>
    </citation>
    <scope>NUCLEOTIDE SEQUENCE</scope>
</reference>
<dbReference type="AlphaFoldDB" id="A0A0E9SKY6"/>
<keyword evidence="1" id="KW-0732">Signal</keyword>